<comment type="caution">
    <text evidence="2">The sequence shown here is derived from an EMBL/GenBank/DDBJ whole genome shotgun (WGS) entry which is preliminary data.</text>
</comment>
<keyword evidence="3" id="KW-1185">Reference proteome</keyword>
<evidence type="ECO:0000313" key="2">
    <source>
        <dbReference type="EMBL" id="MBK3519958.1"/>
    </source>
</evidence>
<evidence type="ECO:0000259" key="1">
    <source>
        <dbReference type="Pfam" id="PF03235"/>
    </source>
</evidence>
<protein>
    <submittedName>
        <fullName evidence="2">DUF262 domain-containing protein</fullName>
    </submittedName>
</protein>
<dbReference type="PANTHER" id="PTHR37292:SF2">
    <property type="entry name" value="DUF262 DOMAIN-CONTAINING PROTEIN"/>
    <property type="match status" value="1"/>
</dbReference>
<dbReference type="RefSeq" id="WP_200467177.1">
    <property type="nucleotide sequence ID" value="NZ_JAENRR010000111.1"/>
</dbReference>
<dbReference type="Pfam" id="PF03235">
    <property type="entry name" value="GmrSD_N"/>
    <property type="match status" value="1"/>
</dbReference>
<gene>
    <name evidence="2" type="ORF">JIV24_21645</name>
</gene>
<organism evidence="2 3">
    <name type="scientific">Carboxylicivirga marina</name>
    <dbReference type="NCBI Taxonomy" id="2800988"/>
    <lineage>
        <taxon>Bacteria</taxon>
        <taxon>Pseudomonadati</taxon>
        <taxon>Bacteroidota</taxon>
        <taxon>Bacteroidia</taxon>
        <taxon>Marinilabiliales</taxon>
        <taxon>Marinilabiliaceae</taxon>
        <taxon>Carboxylicivirga</taxon>
    </lineage>
</organism>
<feature type="domain" description="GmrSD restriction endonucleases N-terminal" evidence="1">
    <location>
        <begin position="15"/>
        <end position="220"/>
    </location>
</feature>
<dbReference type="EMBL" id="JAENRR010000111">
    <property type="protein sequence ID" value="MBK3519958.1"/>
    <property type="molecule type" value="Genomic_DNA"/>
</dbReference>
<dbReference type="InterPro" id="IPR004919">
    <property type="entry name" value="GmrSD_N"/>
</dbReference>
<name>A0ABS1HRT0_9BACT</name>
<sequence>MNLQIHTRVRRLIHYIEDIQRGLMQVPAFQRDYIWKLNDKLELFDSIKRGYPIGSILFWKPDHERFGRTKSIGPYDIPDSDGDYFYVLDGFQRLTTLFGCLLNPEKTNLNVNLNIWRREFNICYDLKEEEFFIPRSISLQAFQVNIYNLIDTRYAFQFQRNLIEEDFLDSEVNIWMERYEKLGTQLIDFQLPSIDILGGDIEEAVEIFSRVNSKGAKISADWMISALSYNKEKGFRLGTEIDALLDELSFYNFQNIKRDLILNCITNSFGKYYIDQSKLENLVRLDNFISTSQNTLTSIKKAVKFLFEELLVVDSKLLPYSAQLIFITDFFNQISEPSDWQLNKLKEWFWITTYSGYFTIYSLSKQRKAYQTFQKFLKGDLDDPVFNDTPEIPFDISDFPNKIYMGSVRAKSLILFLLNYSNKFKPIDSSNIEGYKLLYICKDRNGISPPSCVIPFLIDSSNKIPKRRDVSYLINSNDDEILQKYAITDIMREQYLNQDFDALINTREQYILKIEGEFTEQLGLSYQYLFF</sequence>
<accession>A0ABS1HRT0</accession>
<dbReference type="Proteomes" id="UP000605676">
    <property type="component" value="Unassembled WGS sequence"/>
</dbReference>
<dbReference type="PANTHER" id="PTHR37292">
    <property type="entry name" value="VNG6097C"/>
    <property type="match status" value="1"/>
</dbReference>
<reference evidence="2 3" key="1">
    <citation type="submission" date="2021-01" db="EMBL/GenBank/DDBJ databases">
        <title>Carboxyliciviraga sp.nov., isolated from coastal sediments.</title>
        <authorList>
            <person name="Lu D."/>
            <person name="Zhang T."/>
        </authorList>
    </citation>
    <scope>NUCLEOTIDE SEQUENCE [LARGE SCALE GENOMIC DNA]</scope>
    <source>
        <strain evidence="2 3">N1Y132</strain>
    </source>
</reference>
<proteinExistence type="predicted"/>
<evidence type="ECO:0000313" key="3">
    <source>
        <dbReference type="Proteomes" id="UP000605676"/>
    </source>
</evidence>